<evidence type="ECO:0000256" key="4">
    <source>
        <dbReference type="ARBA" id="ARBA00022989"/>
    </source>
</evidence>
<sequence length="117" mass="13313">MAENETPDMGAPAPSEQDVKRAERQAKNDERREAREAARRARQERRATRAEQVGPKPLPRWYKATMFGLMIVGLLWICVFYLTQTAFPIPGIGGWNIIVGFGIAMVGFLMMSRWSEE</sequence>
<feature type="transmembrane region" description="Helical" evidence="7">
    <location>
        <begin position="64"/>
        <end position="83"/>
    </location>
</feature>
<evidence type="ECO:0000256" key="7">
    <source>
        <dbReference type="HAMAP-Rule" id="MF_00631"/>
    </source>
</evidence>
<dbReference type="Proteomes" id="UP000196230">
    <property type="component" value="Unassembled WGS sequence"/>
</dbReference>
<evidence type="ECO:0000256" key="3">
    <source>
        <dbReference type="ARBA" id="ARBA00022692"/>
    </source>
</evidence>
<dbReference type="EMBL" id="FUKP01000071">
    <property type="protein sequence ID" value="SJN36846.1"/>
    <property type="molecule type" value="Genomic_DNA"/>
</dbReference>
<comment type="subcellular location">
    <subcellularLocation>
        <location evidence="7">Cell membrane</location>
        <topology evidence="7">Multi-pass membrane protein</topology>
    </subcellularLocation>
</comment>
<keyword evidence="4 7" id="KW-1133">Transmembrane helix</keyword>
<dbReference type="RefSeq" id="WP_342743435.1">
    <property type="nucleotide sequence ID" value="NZ_FUKP01000071.1"/>
</dbReference>
<evidence type="ECO:0000256" key="6">
    <source>
        <dbReference type="ARBA" id="ARBA00023306"/>
    </source>
</evidence>
<keyword evidence="1 7" id="KW-1003">Cell membrane</keyword>
<organism evidence="9 10">
    <name type="scientific">Micrococcus lylae</name>
    <dbReference type="NCBI Taxonomy" id="1273"/>
    <lineage>
        <taxon>Bacteria</taxon>
        <taxon>Bacillati</taxon>
        <taxon>Actinomycetota</taxon>
        <taxon>Actinomycetes</taxon>
        <taxon>Micrococcales</taxon>
        <taxon>Micrococcaceae</taxon>
        <taxon>Micrococcus</taxon>
    </lineage>
</organism>
<dbReference type="GO" id="GO:0005886">
    <property type="term" value="C:plasma membrane"/>
    <property type="evidence" value="ECO:0007669"/>
    <property type="project" value="UniProtKB-SubCell"/>
</dbReference>
<dbReference type="GO" id="GO:0051301">
    <property type="term" value="P:cell division"/>
    <property type="evidence" value="ECO:0007669"/>
    <property type="project" value="UniProtKB-UniRule"/>
</dbReference>
<evidence type="ECO:0000256" key="5">
    <source>
        <dbReference type="ARBA" id="ARBA00023136"/>
    </source>
</evidence>
<dbReference type="Pfam" id="PF06781">
    <property type="entry name" value="CrgA"/>
    <property type="match status" value="1"/>
</dbReference>
<dbReference type="AlphaFoldDB" id="A0A1R4JXV2"/>
<evidence type="ECO:0000313" key="10">
    <source>
        <dbReference type="Proteomes" id="UP000196230"/>
    </source>
</evidence>
<comment type="similarity">
    <text evidence="7">Belongs to the CrgA family.</text>
</comment>
<gene>
    <name evidence="7" type="primary">crgA</name>
    <name evidence="9" type="ORF">FM125_11285</name>
</gene>
<evidence type="ECO:0000313" key="9">
    <source>
        <dbReference type="EMBL" id="SJN36846.1"/>
    </source>
</evidence>
<evidence type="ECO:0000256" key="1">
    <source>
        <dbReference type="ARBA" id="ARBA00022475"/>
    </source>
</evidence>
<keyword evidence="6 7" id="KW-0131">Cell cycle</keyword>
<dbReference type="HAMAP" id="MF_00631">
    <property type="entry name" value="CrgA"/>
    <property type="match status" value="1"/>
</dbReference>
<evidence type="ECO:0000256" key="8">
    <source>
        <dbReference type="SAM" id="MobiDB-lite"/>
    </source>
</evidence>
<proteinExistence type="inferred from homology"/>
<reference evidence="9 10" key="1">
    <citation type="submission" date="2017-02" db="EMBL/GenBank/DDBJ databases">
        <authorList>
            <person name="Peterson S.W."/>
        </authorList>
    </citation>
    <scope>NUCLEOTIDE SEQUENCE [LARGE SCALE GENOMIC DNA]</scope>
    <source>
        <strain evidence="9 10">2B3F</strain>
    </source>
</reference>
<evidence type="ECO:0000256" key="2">
    <source>
        <dbReference type="ARBA" id="ARBA00022618"/>
    </source>
</evidence>
<keyword evidence="3 7" id="KW-0812">Transmembrane</keyword>
<feature type="compositionally biased region" description="Basic and acidic residues" evidence="8">
    <location>
        <begin position="17"/>
        <end position="49"/>
    </location>
</feature>
<keyword evidence="2 7" id="KW-0132">Cell division</keyword>
<comment type="function">
    <text evidence="7">Involved in cell division.</text>
</comment>
<keyword evidence="5 7" id="KW-0472">Membrane</keyword>
<protein>
    <recommendedName>
        <fullName evidence="7">Cell division protein CrgA</fullName>
    </recommendedName>
</protein>
<feature type="transmembrane region" description="Helical" evidence="7">
    <location>
        <begin position="89"/>
        <end position="111"/>
    </location>
</feature>
<name>A0A1R4JXV2_9MICC</name>
<accession>A0A1R4JXV2</accession>
<dbReference type="InterPro" id="IPR009619">
    <property type="entry name" value="CrgA"/>
</dbReference>
<feature type="region of interest" description="Disordered" evidence="8">
    <location>
        <begin position="1"/>
        <end position="54"/>
    </location>
</feature>